<sequence length="41" mass="4807">MIFQDLLAYKKSFALAMKIFEITKSFPKEETYSLTGQMRLS</sequence>
<dbReference type="InterPro" id="IPR012657">
    <property type="entry name" value="23S_rRNA-intervening_sequence"/>
</dbReference>
<dbReference type="SUPFAM" id="SSF158446">
    <property type="entry name" value="IVS-encoded protein-like"/>
    <property type="match status" value="1"/>
</dbReference>
<dbReference type="Gene3D" id="1.20.1440.60">
    <property type="entry name" value="23S rRNA-intervening sequence"/>
    <property type="match status" value="1"/>
</dbReference>
<reference evidence="2" key="1">
    <citation type="submission" date="2016-10" db="EMBL/GenBank/DDBJ databases">
        <authorList>
            <person name="Varghese N."/>
            <person name="Submissions S."/>
        </authorList>
    </citation>
    <scope>NUCLEOTIDE SEQUENCE [LARGE SCALE GENOMIC DNA]</scope>
    <source>
        <strain evidence="2">CGMCC 1.9230</strain>
    </source>
</reference>
<dbReference type="Proteomes" id="UP000236737">
    <property type="component" value="Unassembled WGS sequence"/>
</dbReference>
<name>A0A1H5S8C2_9FLAO</name>
<dbReference type="NCBIfam" id="TIGR02436">
    <property type="entry name" value="four helix bundle protein"/>
    <property type="match status" value="1"/>
</dbReference>
<dbReference type="Pfam" id="PF05635">
    <property type="entry name" value="23S_rRNA_IVP"/>
    <property type="match status" value="1"/>
</dbReference>
<protein>
    <submittedName>
        <fullName evidence="1">Four helix bundle protein</fullName>
    </submittedName>
</protein>
<proteinExistence type="predicted"/>
<keyword evidence="2" id="KW-1185">Reference proteome</keyword>
<evidence type="ECO:0000313" key="2">
    <source>
        <dbReference type="Proteomes" id="UP000236737"/>
    </source>
</evidence>
<organism evidence="1 2">
    <name type="scientific">Flavobacterium urumqiense</name>
    <dbReference type="NCBI Taxonomy" id="935224"/>
    <lineage>
        <taxon>Bacteria</taxon>
        <taxon>Pseudomonadati</taxon>
        <taxon>Bacteroidota</taxon>
        <taxon>Flavobacteriia</taxon>
        <taxon>Flavobacteriales</taxon>
        <taxon>Flavobacteriaceae</taxon>
        <taxon>Flavobacterium</taxon>
    </lineage>
</organism>
<dbReference type="EMBL" id="FNVP01000001">
    <property type="protein sequence ID" value="SEF46654.1"/>
    <property type="molecule type" value="Genomic_DNA"/>
</dbReference>
<accession>A0A1H5S8C2</accession>
<dbReference type="InterPro" id="IPR036583">
    <property type="entry name" value="23S_rRNA_IVS_sf"/>
</dbReference>
<dbReference type="AlphaFoldDB" id="A0A1H5S8C2"/>
<gene>
    <name evidence="1" type="ORF">SAMN04488130_101187</name>
</gene>
<evidence type="ECO:0000313" key="1">
    <source>
        <dbReference type="EMBL" id="SEF46654.1"/>
    </source>
</evidence>